<dbReference type="GO" id="GO:0008081">
    <property type="term" value="F:phosphoric diester hydrolase activity"/>
    <property type="evidence" value="ECO:0007669"/>
    <property type="project" value="TreeGrafter"/>
</dbReference>
<dbReference type="EMBL" id="NHYE01005288">
    <property type="protein sequence ID" value="PPQ75101.1"/>
    <property type="molecule type" value="Genomic_DNA"/>
</dbReference>
<name>A0A409W9C7_9AGAR</name>
<keyword evidence="3" id="KW-0732">Signal</keyword>
<keyword evidence="2" id="KW-0325">Glycoprotein</keyword>
<accession>A0A409W9C7</accession>
<feature type="signal peptide" evidence="3">
    <location>
        <begin position="1"/>
        <end position="18"/>
    </location>
</feature>
<dbReference type="GO" id="GO:0005615">
    <property type="term" value="C:extracellular space"/>
    <property type="evidence" value="ECO:0007669"/>
    <property type="project" value="TreeGrafter"/>
</dbReference>
<dbReference type="PANTHER" id="PTHR10340">
    <property type="entry name" value="SPHINGOMYELIN PHOSPHODIESTERASE"/>
    <property type="match status" value="1"/>
</dbReference>
<dbReference type="Proteomes" id="UP000284706">
    <property type="component" value="Unassembled WGS sequence"/>
</dbReference>
<feature type="chain" id="PRO_5019477812" description="Sphingomyelin phosphodiesterase" evidence="3">
    <location>
        <begin position="19"/>
        <end position="697"/>
    </location>
</feature>
<dbReference type="AlphaFoldDB" id="A0A409W9C7"/>
<protein>
    <recommendedName>
        <fullName evidence="6">Sphingomyelin phosphodiesterase</fullName>
    </recommendedName>
</protein>
<reference evidence="4 5" key="1">
    <citation type="journal article" date="2018" name="Evol. Lett.">
        <title>Horizontal gene cluster transfer increased hallucinogenic mushroom diversity.</title>
        <authorList>
            <person name="Reynolds H.T."/>
            <person name="Vijayakumar V."/>
            <person name="Gluck-Thaler E."/>
            <person name="Korotkin H.B."/>
            <person name="Matheny P.B."/>
            <person name="Slot J.C."/>
        </authorList>
    </citation>
    <scope>NUCLEOTIDE SEQUENCE [LARGE SCALE GENOMIC DNA]</scope>
    <source>
        <strain evidence="4 5">SRW20</strain>
    </source>
</reference>
<dbReference type="SUPFAM" id="SSF56300">
    <property type="entry name" value="Metallo-dependent phosphatases"/>
    <property type="match status" value="2"/>
</dbReference>
<dbReference type="OrthoDB" id="282973at2759"/>
<evidence type="ECO:0000313" key="4">
    <source>
        <dbReference type="EMBL" id="PPQ75101.1"/>
    </source>
</evidence>
<dbReference type="PANTHER" id="PTHR10340:SF27">
    <property type="entry name" value="ACL091CP"/>
    <property type="match status" value="1"/>
</dbReference>
<keyword evidence="1" id="KW-0378">Hydrolase</keyword>
<dbReference type="STRING" id="231916.A0A409W9C7"/>
<evidence type="ECO:0008006" key="6">
    <source>
        <dbReference type="Google" id="ProtNLM"/>
    </source>
</evidence>
<proteinExistence type="predicted"/>
<keyword evidence="5" id="KW-1185">Reference proteome</keyword>
<dbReference type="InterPro" id="IPR029052">
    <property type="entry name" value="Metallo-depent_PP-like"/>
</dbReference>
<evidence type="ECO:0000256" key="2">
    <source>
        <dbReference type="ARBA" id="ARBA00023180"/>
    </source>
</evidence>
<comment type="caution">
    <text evidence="4">The sequence shown here is derived from an EMBL/GenBank/DDBJ whole genome shotgun (WGS) entry which is preliminary data.</text>
</comment>
<dbReference type="InParanoid" id="A0A409W9C7"/>
<sequence length="697" mass="75837">MLLHSTYFLAIFGAVALGSIQPSTFTAPGAFPKSAFSTYYNSPTATSAQPQPIVSDPVLHTIFPLSLTDPNHIPTNNTVDPHPLPPVASASQILNVALAQLVSLATNPIFAGNPCAACQTSLEIAKFVSLAAPTEAPKFFVQQCIILRLADSETCNVMFGLFSGLGAISAQVVANADVGGYDGQNFFGLCPAPPTVSLNVTNWFARPKPNPLPPPKKRSGQRLKVLHLSDFHIDPRYATGSEANCTSNLCCRVNNHNNMSPNRILLPAPRFGSFLCDTPLSLALAALEAIPTLAGTEGSGFAFTIYTGDLVSHDQDNQLGRKAFVKDTGINYIDRAYIEYTEVHVFEPFRICSPPLTEPDYRIRPFQKESRQWACLCSSGAQDAPHSLGGSLGQQFSWNYDHVAGLWQEAEGWIPESAAELARAHYAGYMVRRSDGLRVITLNTDILLTMGNRENLFNYINMTSIDPSGMLRFLTDELQDAEDAGDRVWILGHVPSGFGSGNALRNPTNLYRYSPHVIAMFVSFIVDRNFQIDASLLKIFYANNATDLSADAAVAVSWIGPSVTPLTNFNSGFRVYEVDSATFEVMDAHTWIANVSIFPGLDSQREFGPAYAYEYNTRQAYGANIPGWGPNDPLNATWWHLVTEAMMANSSLVEMFNTFATKSSVLTPPCIDDCISNTICLIRSGSSAIAFANCTNA</sequence>
<evidence type="ECO:0000313" key="5">
    <source>
        <dbReference type="Proteomes" id="UP000284706"/>
    </source>
</evidence>
<evidence type="ECO:0000256" key="3">
    <source>
        <dbReference type="SAM" id="SignalP"/>
    </source>
</evidence>
<gene>
    <name evidence="4" type="ORF">CVT26_008135</name>
</gene>
<evidence type="ECO:0000256" key="1">
    <source>
        <dbReference type="ARBA" id="ARBA00022801"/>
    </source>
</evidence>
<organism evidence="4 5">
    <name type="scientific">Gymnopilus dilepis</name>
    <dbReference type="NCBI Taxonomy" id="231916"/>
    <lineage>
        <taxon>Eukaryota</taxon>
        <taxon>Fungi</taxon>
        <taxon>Dikarya</taxon>
        <taxon>Basidiomycota</taxon>
        <taxon>Agaricomycotina</taxon>
        <taxon>Agaricomycetes</taxon>
        <taxon>Agaricomycetidae</taxon>
        <taxon>Agaricales</taxon>
        <taxon>Agaricineae</taxon>
        <taxon>Hymenogastraceae</taxon>
        <taxon>Gymnopilus</taxon>
    </lineage>
</organism>